<geneLocation type="plasmid" evidence="1 2">
    <name>unnamed2</name>
</geneLocation>
<dbReference type="EMBL" id="CP051687">
    <property type="protein sequence ID" value="QJE03745.1"/>
    <property type="molecule type" value="Genomic_DNA"/>
</dbReference>
<keyword evidence="1" id="KW-0614">Plasmid</keyword>
<keyword evidence="2" id="KW-1185">Reference proteome</keyword>
<dbReference type="RefSeq" id="WP_170205795.1">
    <property type="nucleotide sequence ID" value="NZ_CP051687.1"/>
</dbReference>
<evidence type="ECO:0000313" key="2">
    <source>
        <dbReference type="Proteomes" id="UP000502415"/>
    </source>
</evidence>
<name>A0A7Z2ZVW5_9BURK</name>
<sequence length="134" mass="15189">MILEFLCLDGGTHPVIGKVWDRFPRCLAEDGDRYDRYLCSALSMTMHSSDDCMKALALLELVESRRSSQMRFGINDTEVKFTDRGAQVDILIEEECGTVDGLFSLAEFRKAIVAWGEFLSKPCTHEYLLKVDIS</sequence>
<gene>
    <name evidence="1" type="ORF">HH212_26995</name>
</gene>
<proteinExistence type="predicted"/>
<dbReference type="AlphaFoldDB" id="A0A7Z2ZVW5"/>
<organism evidence="1 2">
    <name type="scientific">Massilia forsythiae</name>
    <dbReference type="NCBI Taxonomy" id="2728020"/>
    <lineage>
        <taxon>Bacteria</taxon>
        <taxon>Pseudomonadati</taxon>
        <taxon>Pseudomonadota</taxon>
        <taxon>Betaproteobacteria</taxon>
        <taxon>Burkholderiales</taxon>
        <taxon>Oxalobacteraceae</taxon>
        <taxon>Telluria group</taxon>
        <taxon>Massilia</taxon>
    </lineage>
</organism>
<evidence type="ECO:0000313" key="1">
    <source>
        <dbReference type="EMBL" id="QJE03745.1"/>
    </source>
</evidence>
<accession>A0A7Z2ZVW5</accession>
<protein>
    <submittedName>
        <fullName evidence="1">Uncharacterized protein</fullName>
    </submittedName>
</protein>
<dbReference type="Proteomes" id="UP000502415">
    <property type="component" value="Plasmid unnamed2"/>
</dbReference>
<dbReference type="KEGG" id="mfy:HH212_26995"/>
<reference evidence="1 2" key="1">
    <citation type="submission" date="2020-04" db="EMBL/GenBank/DDBJ databases">
        <title>Genome sequencing of novel species.</title>
        <authorList>
            <person name="Heo J."/>
            <person name="Kim S.-J."/>
            <person name="Kim J.-S."/>
            <person name="Hong S.-B."/>
            <person name="Kwon S.-W."/>
        </authorList>
    </citation>
    <scope>NUCLEOTIDE SEQUENCE [LARGE SCALE GENOMIC DNA]</scope>
    <source>
        <strain evidence="1 2">GN2-R2</strain>
        <plasmid evidence="1 2">unnamed2</plasmid>
    </source>
</reference>